<dbReference type="AlphaFoldDB" id="A0A3P7P6Q0"/>
<sequence>NRASNLPLVYCSPIRHLLLDVVPDTSRSPIPQLTPTLAATWFIHPPHSCPITQQSRRQQCSCEDVLLRILCVIPVLQTRRFAGTSTPSNPSTSSYHYSSLVPPPHSFVCNSRTFLPSSASSSRICSPEPSLTCRSLCSMDSSTSLLFGHTYDLKDNFVEGGGVNMNNALALPIILDQEASTDIDLVFLNSIGSDGGGTINSMNWKSVESVSSPVEMRLQGPLPLRNSDELMALSKVSMLRTVRKKRAHWSLQPANELYEPMTFDLCVGYASCARQPRHTNKMKSNLRKPAVGVTGPSQVAATSIPIWGDGIDGEPAKPPRRVSHLVKSLILTYLNIFD</sequence>
<reference evidence="1 2" key="1">
    <citation type="submission" date="2018-11" db="EMBL/GenBank/DDBJ databases">
        <authorList>
            <consortium name="Pathogen Informatics"/>
        </authorList>
    </citation>
    <scope>NUCLEOTIDE SEQUENCE [LARGE SCALE GENOMIC DNA]</scope>
</reference>
<evidence type="ECO:0000313" key="2">
    <source>
        <dbReference type="Proteomes" id="UP000281553"/>
    </source>
</evidence>
<dbReference type="EMBL" id="UYRU01057377">
    <property type="protein sequence ID" value="VDN13796.1"/>
    <property type="molecule type" value="Genomic_DNA"/>
</dbReference>
<proteinExistence type="predicted"/>
<dbReference type="Proteomes" id="UP000281553">
    <property type="component" value="Unassembled WGS sequence"/>
</dbReference>
<evidence type="ECO:0000313" key="1">
    <source>
        <dbReference type="EMBL" id="VDN13796.1"/>
    </source>
</evidence>
<dbReference type="OrthoDB" id="6310224at2759"/>
<accession>A0A3P7P6Q0</accession>
<feature type="non-terminal residue" evidence="1">
    <location>
        <position position="1"/>
    </location>
</feature>
<protein>
    <submittedName>
        <fullName evidence="1">Uncharacterized protein</fullName>
    </submittedName>
</protein>
<name>A0A3P7P6Q0_DIBLA</name>
<organism evidence="1 2">
    <name type="scientific">Dibothriocephalus latus</name>
    <name type="common">Fish tapeworm</name>
    <name type="synonym">Diphyllobothrium latum</name>
    <dbReference type="NCBI Taxonomy" id="60516"/>
    <lineage>
        <taxon>Eukaryota</taxon>
        <taxon>Metazoa</taxon>
        <taxon>Spiralia</taxon>
        <taxon>Lophotrochozoa</taxon>
        <taxon>Platyhelminthes</taxon>
        <taxon>Cestoda</taxon>
        <taxon>Eucestoda</taxon>
        <taxon>Diphyllobothriidea</taxon>
        <taxon>Diphyllobothriidae</taxon>
        <taxon>Dibothriocephalus</taxon>
    </lineage>
</organism>
<gene>
    <name evidence="1" type="ORF">DILT_LOCUS9627</name>
</gene>
<keyword evidence="2" id="KW-1185">Reference proteome</keyword>